<dbReference type="InterPro" id="IPR003423">
    <property type="entry name" value="OMP_efflux"/>
</dbReference>
<dbReference type="PANTHER" id="PTHR30026:SF22">
    <property type="entry name" value="OUTER MEMBRANE EFFLUX PROTEIN"/>
    <property type="match status" value="1"/>
</dbReference>
<sequence length="515" mass="55181">MRPVRRGAALALALLATGAAGARAEDIADALARAYQTNPSLQSQRYELRALDEAYVQAHAGVRPSAELQVSADYADNRFGDSAQALRLVADPTVGRRLETNQGQAMVVLEQPLYSGGQASGAIEGAALRIRGGRTALRVSEGDLLLQVIATYADVRRDMQSLEVRRRNLAALERQLDITTARQEAGEVTRTDVAQAQAQRQAALAQIAAAQVQLQASRATYAALVGENPGELAPETPLPLLPATLDEAFDRAEEGNPDLEQARLAEQQSRLEAQMAKTAARPRVTARTAYGVSGEFAPFYSQDQDTAWTATISVSKPLFAGGAYQAAYRGALDRNGADRLRIEAARRQVIQNVLSAWNQAAAMRANIQVQIAQVAAAEVAFDGMSEEFRVGQRSTLDVLVAEQTLREAQLSLLSSRRDAYVAEAALLRQLGLLEMGVLTTGVRLYDPSAHLREVRRKGAAPWEGLLTALDRVGRGELDPLRVPPVGGGRPAVMAPAAAEVSRTVGTTTPNAAQRP</sequence>
<feature type="coiled-coil region" evidence="8">
    <location>
        <begin position="152"/>
        <end position="213"/>
    </location>
</feature>
<dbReference type="EMBL" id="PJRQ01000036">
    <property type="protein sequence ID" value="PLR10777.1"/>
    <property type="molecule type" value="Genomic_DNA"/>
</dbReference>
<reference evidence="11 14" key="2">
    <citation type="submission" date="2018-01" db="EMBL/GenBank/DDBJ databases">
        <title>Complete genome sequence of Caulobacter flavus RHGG3.</title>
        <authorList>
            <person name="Yang E."/>
        </authorList>
    </citation>
    <scope>NUCLEOTIDE SEQUENCE [LARGE SCALE GENOMIC DNA]</scope>
    <source>
        <strain evidence="11 14">RHGG3</strain>
    </source>
</reference>
<evidence type="ECO:0000313" key="14">
    <source>
        <dbReference type="Proteomes" id="UP000281192"/>
    </source>
</evidence>
<evidence type="ECO:0000256" key="6">
    <source>
        <dbReference type="ARBA" id="ARBA00023136"/>
    </source>
</evidence>
<dbReference type="GO" id="GO:0009279">
    <property type="term" value="C:cell outer membrane"/>
    <property type="evidence" value="ECO:0007669"/>
    <property type="project" value="UniProtKB-SubCell"/>
</dbReference>
<evidence type="ECO:0000313" key="13">
    <source>
        <dbReference type="Proteomes" id="UP000234483"/>
    </source>
</evidence>
<dbReference type="NCBIfam" id="TIGR01844">
    <property type="entry name" value="type_I_sec_TolC"/>
    <property type="match status" value="1"/>
</dbReference>
<dbReference type="KEGG" id="cfh:C1707_08050"/>
<evidence type="ECO:0000256" key="8">
    <source>
        <dbReference type="SAM" id="Coils"/>
    </source>
</evidence>
<keyword evidence="6" id="KW-0472">Membrane</keyword>
<proteinExistence type="inferred from homology"/>
<dbReference type="AlphaFoldDB" id="A0A2N5CR26"/>
<keyword evidence="3" id="KW-0813">Transport</keyword>
<evidence type="ECO:0000313" key="12">
    <source>
        <dbReference type="EMBL" id="PLR10777.1"/>
    </source>
</evidence>
<keyword evidence="7" id="KW-0998">Cell outer membrane</keyword>
<keyword evidence="5" id="KW-0812">Transmembrane</keyword>
<evidence type="ECO:0000256" key="2">
    <source>
        <dbReference type="ARBA" id="ARBA00007613"/>
    </source>
</evidence>
<name>A0A2N5CR26_9CAUL</name>
<evidence type="ECO:0000256" key="7">
    <source>
        <dbReference type="ARBA" id="ARBA00023237"/>
    </source>
</evidence>
<evidence type="ECO:0000256" key="1">
    <source>
        <dbReference type="ARBA" id="ARBA00004442"/>
    </source>
</evidence>
<keyword evidence="10" id="KW-0732">Signal</keyword>
<keyword evidence="14" id="KW-1185">Reference proteome</keyword>
<keyword evidence="4" id="KW-1134">Transmembrane beta strand</keyword>
<dbReference type="InterPro" id="IPR010130">
    <property type="entry name" value="T1SS_OMP_TolC"/>
</dbReference>
<dbReference type="OrthoDB" id="9789368at2"/>
<dbReference type="SUPFAM" id="SSF56954">
    <property type="entry name" value="Outer membrane efflux proteins (OEP)"/>
    <property type="match status" value="1"/>
</dbReference>
<organism evidence="12 13">
    <name type="scientific">Caulobacter flavus</name>
    <dbReference type="NCBI Taxonomy" id="1679497"/>
    <lineage>
        <taxon>Bacteria</taxon>
        <taxon>Pseudomonadati</taxon>
        <taxon>Pseudomonadota</taxon>
        <taxon>Alphaproteobacteria</taxon>
        <taxon>Caulobacterales</taxon>
        <taxon>Caulobacteraceae</taxon>
        <taxon>Caulobacter</taxon>
    </lineage>
</organism>
<reference evidence="12 13" key="1">
    <citation type="submission" date="2017-12" db="EMBL/GenBank/DDBJ databases">
        <title>The genome sequence of Caulobacter flavus CGMCC1 15093.</title>
        <authorList>
            <person name="Gao J."/>
            <person name="Mao X."/>
            <person name="Sun J."/>
        </authorList>
    </citation>
    <scope>NUCLEOTIDE SEQUENCE [LARGE SCALE GENOMIC DNA]</scope>
    <source>
        <strain evidence="12 13">CGMCC1 15093</strain>
    </source>
</reference>
<dbReference type="GO" id="GO:0015288">
    <property type="term" value="F:porin activity"/>
    <property type="evidence" value="ECO:0007669"/>
    <property type="project" value="TreeGrafter"/>
</dbReference>
<evidence type="ECO:0000256" key="9">
    <source>
        <dbReference type="SAM" id="MobiDB-lite"/>
    </source>
</evidence>
<keyword evidence="8" id="KW-0175">Coiled coil</keyword>
<dbReference type="GO" id="GO:1990281">
    <property type="term" value="C:efflux pump complex"/>
    <property type="evidence" value="ECO:0007669"/>
    <property type="project" value="TreeGrafter"/>
</dbReference>
<evidence type="ECO:0008006" key="15">
    <source>
        <dbReference type="Google" id="ProtNLM"/>
    </source>
</evidence>
<dbReference type="Gene3D" id="1.20.1600.10">
    <property type="entry name" value="Outer membrane efflux proteins (OEP)"/>
    <property type="match status" value="1"/>
</dbReference>
<evidence type="ECO:0000256" key="5">
    <source>
        <dbReference type="ARBA" id="ARBA00022692"/>
    </source>
</evidence>
<evidence type="ECO:0000256" key="10">
    <source>
        <dbReference type="SAM" id="SignalP"/>
    </source>
</evidence>
<dbReference type="PANTHER" id="PTHR30026">
    <property type="entry name" value="OUTER MEMBRANE PROTEIN TOLC"/>
    <property type="match status" value="1"/>
</dbReference>
<evidence type="ECO:0000256" key="3">
    <source>
        <dbReference type="ARBA" id="ARBA00022448"/>
    </source>
</evidence>
<dbReference type="Proteomes" id="UP000234483">
    <property type="component" value="Unassembled WGS sequence"/>
</dbReference>
<dbReference type="InterPro" id="IPR051906">
    <property type="entry name" value="TolC-like"/>
</dbReference>
<accession>A0A2N5CR26</accession>
<dbReference type="EMBL" id="CP026100">
    <property type="protein sequence ID" value="AYV46210.1"/>
    <property type="molecule type" value="Genomic_DNA"/>
</dbReference>
<dbReference type="GO" id="GO:0015562">
    <property type="term" value="F:efflux transmembrane transporter activity"/>
    <property type="evidence" value="ECO:0007669"/>
    <property type="project" value="InterPro"/>
</dbReference>
<comment type="subcellular location">
    <subcellularLocation>
        <location evidence="1">Cell outer membrane</location>
    </subcellularLocation>
</comment>
<comment type="similarity">
    <text evidence="2">Belongs to the outer membrane factor (OMF) (TC 1.B.17) family.</text>
</comment>
<dbReference type="Proteomes" id="UP000281192">
    <property type="component" value="Chromosome"/>
</dbReference>
<protein>
    <recommendedName>
        <fullName evidence="15">Type I secretion protein TolC</fullName>
    </recommendedName>
</protein>
<dbReference type="RefSeq" id="WP_101714109.1">
    <property type="nucleotide sequence ID" value="NZ_CP026100.1"/>
</dbReference>
<dbReference type="Pfam" id="PF02321">
    <property type="entry name" value="OEP"/>
    <property type="match status" value="2"/>
</dbReference>
<feature type="compositionally biased region" description="Polar residues" evidence="9">
    <location>
        <begin position="503"/>
        <end position="515"/>
    </location>
</feature>
<gene>
    <name evidence="11" type="ORF">C1707_08050</name>
    <name evidence="12" type="ORF">CFHF_16605</name>
</gene>
<evidence type="ECO:0000256" key="4">
    <source>
        <dbReference type="ARBA" id="ARBA00022452"/>
    </source>
</evidence>
<feature type="chain" id="PRO_5043478580" description="Type I secretion protein TolC" evidence="10">
    <location>
        <begin position="25"/>
        <end position="515"/>
    </location>
</feature>
<evidence type="ECO:0000313" key="11">
    <source>
        <dbReference type="EMBL" id="AYV46210.1"/>
    </source>
</evidence>
<feature type="signal peptide" evidence="10">
    <location>
        <begin position="1"/>
        <end position="24"/>
    </location>
</feature>
<feature type="region of interest" description="Disordered" evidence="9">
    <location>
        <begin position="481"/>
        <end position="515"/>
    </location>
</feature>